<evidence type="ECO:0000313" key="3">
    <source>
        <dbReference type="Proteomes" id="UP001162741"/>
    </source>
</evidence>
<keyword evidence="3" id="KW-1185">Reference proteome</keyword>
<dbReference type="RefSeq" id="WP_244836361.1">
    <property type="nucleotide sequence ID" value="NZ_CP107006.1"/>
</dbReference>
<organism evidence="2 3">
    <name type="scientific">Chitinophaga horti</name>
    <dbReference type="NCBI Taxonomy" id="2920382"/>
    <lineage>
        <taxon>Bacteria</taxon>
        <taxon>Pseudomonadati</taxon>
        <taxon>Bacteroidota</taxon>
        <taxon>Chitinophagia</taxon>
        <taxon>Chitinophagales</taxon>
        <taxon>Chitinophagaceae</taxon>
        <taxon>Chitinophaga</taxon>
    </lineage>
</organism>
<dbReference type="EMBL" id="CP107006">
    <property type="protein sequence ID" value="UYQ92775.1"/>
    <property type="molecule type" value="Genomic_DNA"/>
</dbReference>
<keyword evidence="1" id="KW-0472">Membrane</keyword>
<evidence type="ECO:0000313" key="2">
    <source>
        <dbReference type="EMBL" id="UYQ92775.1"/>
    </source>
</evidence>
<accession>A0ABY6IZH4</accession>
<gene>
    <name evidence="2" type="ORF">MKQ68_22095</name>
</gene>
<reference evidence="2" key="1">
    <citation type="submission" date="2022-10" db="EMBL/GenBank/DDBJ databases">
        <title>Chitinophaga sp. nov., isolated from soil.</title>
        <authorList>
            <person name="Jeon C.O."/>
        </authorList>
    </citation>
    <scope>NUCLEOTIDE SEQUENCE</scope>
    <source>
        <strain evidence="2">R8</strain>
    </source>
</reference>
<evidence type="ECO:0000256" key="1">
    <source>
        <dbReference type="SAM" id="Phobius"/>
    </source>
</evidence>
<sequence length="45" mass="5168">MLLDSNVTTSTFYQVGDKIGFIMCWVTIIAFTLMLLYATVKYVKK</sequence>
<evidence type="ECO:0008006" key="4">
    <source>
        <dbReference type="Google" id="ProtNLM"/>
    </source>
</evidence>
<feature type="transmembrane region" description="Helical" evidence="1">
    <location>
        <begin position="20"/>
        <end position="40"/>
    </location>
</feature>
<proteinExistence type="predicted"/>
<keyword evidence="1" id="KW-0812">Transmembrane</keyword>
<dbReference type="Proteomes" id="UP001162741">
    <property type="component" value="Chromosome"/>
</dbReference>
<protein>
    <recommendedName>
        <fullName evidence="4">CcmD family protein</fullName>
    </recommendedName>
</protein>
<keyword evidence="1" id="KW-1133">Transmembrane helix</keyword>
<name>A0ABY6IZH4_9BACT</name>